<name>A0A5J4WEN8_9EUKA</name>
<protein>
    <submittedName>
        <fullName evidence="1">Uncharacterized protein</fullName>
    </submittedName>
</protein>
<dbReference type="AlphaFoldDB" id="A0A5J4WEN8"/>
<comment type="caution">
    <text evidence="1">The sequence shown here is derived from an EMBL/GenBank/DDBJ whole genome shotgun (WGS) entry which is preliminary data.</text>
</comment>
<proteinExistence type="predicted"/>
<sequence>MFEFLQRGGASFKDCAISDMNLNGNQLGIGNEGYFFVFSDGPYSFGTCMINVDRCNFQTTSQSQSGAFANIVNSMVTLTNCNFRNITLNTSSSDQKRNNGGALYFINDEAHNYTLEINQCDFLNCRVDNGNNGGAIYFSGTYFISIGTRFANCYAKQGGGAICLGSSFIRDSLIDRNMFSNNTVGTLGRDVYQMQSSTFTWNQNNVILTCGSTNTNNPTENLFVFFNSDITSIAFQQGCPDRVTYWRTDAQMGQDVENCGGNYMPCRNITNMLNTFGQSGFTLIPTGNATEQRLQVDDKDMKISLLNFNYHYLIQSHYSSQPGGYPYDRAVIYVRNGKLTLEQMRLICQATYDSDGPMVAVNGQGSLSINQCSFISQSGNQVHPAIYLHGTKQSNGNQISFTGYNYLQDFILSGGSLIRAENWTQFNLENVVISIQDQHSFAQLVDI</sequence>
<dbReference type="EMBL" id="SNRW01002416">
    <property type="protein sequence ID" value="KAA6392845.1"/>
    <property type="molecule type" value="Genomic_DNA"/>
</dbReference>
<gene>
    <name evidence="1" type="ORF">EZS28_011628</name>
</gene>
<organism evidence="1 2">
    <name type="scientific">Streblomastix strix</name>
    <dbReference type="NCBI Taxonomy" id="222440"/>
    <lineage>
        <taxon>Eukaryota</taxon>
        <taxon>Metamonada</taxon>
        <taxon>Preaxostyla</taxon>
        <taxon>Oxymonadida</taxon>
        <taxon>Streblomastigidae</taxon>
        <taxon>Streblomastix</taxon>
    </lineage>
</organism>
<evidence type="ECO:0000313" key="2">
    <source>
        <dbReference type="Proteomes" id="UP000324800"/>
    </source>
</evidence>
<dbReference type="Proteomes" id="UP000324800">
    <property type="component" value="Unassembled WGS sequence"/>
</dbReference>
<accession>A0A5J4WEN8</accession>
<evidence type="ECO:0000313" key="1">
    <source>
        <dbReference type="EMBL" id="KAA6392845.1"/>
    </source>
</evidence>
<reference evidence="1 2" key="1">
    <citation type="submission" date="2019-03" db="EMBL/GenBank/DDBJ databases">
        <title>Single cell metagenomics reveals metabolic interactions within the superorganism composed of flagellate Streblomastix strix and complex community of Bacteroidetes bacteria on its surface.</title>
        <authorList>
            <person name="Treitli S.C."/>
            <person name="Kolisko M."/>
            <person name="Husnik F."/>
            <person name="Keeling P."/>
            <person name="Hampl V."/>
        </authorList>
    </citation>
    <scope>NUCLEOTIDE SEQUENCE [LARGE SCALE GENOMIC DNA]</scope>
    <source>
        <strain evidence="1">ST1C</strain>
    </source>
</reference>